<dbReference type="HOGENOM" id="CLU_108696_21_1_7"/>
<dbReference type="InterPro" id="IPR009081">
    <property type="entry name" value="PP-bd_ACP"/>
</dbReference>
<dbReference type="EMBL" id="CP000113">
    <property type="protein sequence ID" value="ABF90753.1"/>
    <property type="molecule type" value="Genomic_DNA"/>
</dbReference>
<dbReference type="KEGG" id="mxa:MXAN_3949"/>
<dbReference type="InterPro" id="IPR036736">
    <property type="entry name" value="ACP-like_sf"/>
</dbReference>
<dbReference type="Pfam" id="PF00550">
    <property type="entry name" value="PP-binding"/>
    <property type="match status" value="1"/>
</dbReference>
<gene>
    <name evidence="2" type="ordered locus">MXAN_3949</name>
</gene>
<reference evidence="2 3" key="1">
    <citation type="journal article" date="2006" name="Proc. Natl. Acad. Sci. U.S.A.">
        <title>Evolution of sensory complexity recorded in a myxobacterial genome.</title>
        <authorList>
            <person name="Goldman B.S."/>
            <person name="Nierman W.C."/>
            <person name="Kaiser D."/>
            <person name="Slater S.C."/>
            <person name="Durkin A.S."/>
            <person name="Eisen J.A."/>
            <person name="Ronning C.M."/>
            <person name="Barbazuk W.B."/>
            <person name="Blanchard M."/>
            <person name="Field C."/>
            <person name="Halling C."/>
            <person name="Hinkle G."/>
            <person name="Iartchuk O."/>
            <person name="Kim H.S."/>
            <person name="Mackenzie C."/>
            <person name="Madupu R."/>
            <person name="Miller N."/>
            <person name="Shvartsbeyn A."/>
            <person name="Sullivan S.A."/>
            <person name="Vaudin M."/>
            <person name="Wiegand R."/>
            <person name="Kaplan H.B."/>
        </authorList>
    </citation>
    <scope>NUCLEOTIDE SEQUENCE [LARGE SCALE GENOMIC DNA]</scope>
    <source>
        <strain evidence="3">DK1622</strain>
    </source>
</reference>
<dbReference type="GeneID" id="41361281"/>
<dbReference type="eggNOG" id="COG0236">
    <property type="taxonomic scope" value="Bacteria"/>
</dbReference>
<protein>
    <submittedName>
        <fullName evidence="2">Acyl carrier protein</fullName>
    </submittedName>
</protein>
<sequence>MDKRIIFDIVTSSVREVVPELESHPFEPEDDLVGLGANSLDRAEIVNLTLEKLALNIPRVELIDAKTIGGLVDVLHARL</sequence>
<dbReference type="RefSeq" id="WP_011553959.1">
    <property type="nucleotide sequence ID" value="NC_008095.1"/>
</dbReference>
<feature type="domain" description="Carrier" evidence="1">
    <location>
        <begin position="4"/>
        <end position="79"/>
    </location>
</feature>
<dbReference type="Proteomes" id="UP000002402">
    <property type="component" value="Chromosome"/>
</dbReference>
<dbReference type="PROSITE" id="PS50075">
    <property type="entry name" value="CARRIER"/>
    <property type="match status" value="1"/>
</dbReference>
<organism evidence="2 3">
    <name type="scientific">Myxococcus xanthus (strain DK1622)</name>
    <dbReference type="NCBI Taxonomy" id="246197"/>
    <lineage>
        <taxon>Bacteria</taxon>
        <taxon>Pseudomonadati</taxon>
        <taxon>Myxococcota</taxon>
        <taxon>Myxococcia</taxon>
        <taxon>Myxococcales</taxon>
        <taxon>Cystobacterineae</taxon>
        <taxon>Myxococcaceae</taxon>
        <taxon>Myxococcus</taxon>
    </lineage>
</organism>
<name>Q1D5E4_MYXXD</name>
<keyword evidence="3" id="KW-1185">Reference proteome</keyword>
<dbReference type="NCBIfam" id="NF005502">
    <property type="entry name" value="PRK07117.1"/>
    <property type="match status" value="1"/>
</dbReference>
<evidence type="ECO:0000313" key="2">
    <source>
        <dbReference type="EMBL" id="ABF90753.1"/>
    </source>
</evidence>
<dbReference type="Gene3D" id="1.10.1200.10">
    <property type="entry name" value="ACP-like"/>
    <property type="match status" value="1"/>
</dbReference>
<dbReference type="OrthoDB" id="487863at2"/>
<evidence type="ECO:0000313" key="3">
    <source>
        <dbReference type="Proteomes" id="UP000002402"/>
    </source>
</evidence>
<dbReference type="EnsemblBacteria" id="ABF90753">
    <property type="protein sequence ID" value="ABF90753"/>
    <property type="gene ID" value="MXAN_3949"/>
</dbReference>
<dbReference type="AlphaFoldDB" id="Q1D5E4"/>
<dbReference type="SUPFAM" id="SSF47336">
    <property type="entry name" value="ACP-like"/>
    <property type="match status" value="1"/>
</dbReference>
<evidence type="ECO:0000259" key="1">
    <source>
        <dbReference type="PROSITE" id="PS50075"/>
    </source>
</evidence>
<proteinExistence type="predicted"/>
<dbReference type="STRING" id="246197.MXAN_3949"/>
<accession>Q1D5E4</accession>